<keyword evidence="1" id="KW-0732">Signal</keyword>
<evidence type="ECO:0000313" key="3">
    <source>
        <dbReference type="Proteomes" id="UP000266389"/>
    </source>
</evidence>
<reference evidence="2 3" key="1">
    <citation type="journal article" date="2011" name="ISME J.">
        <title>Community ecology of hot spring cyanobacterial mats: predominant populations and their functional potential.</title>
        <authorList>
            <person name="Klatt C.G."/>
            <person name="Wood J.M."/>
            <person name="Rusch D.B."/>
            <person name="Bateson M.M."/>
            <person name="Hamamura N."/>
            <person name="Heidelberg J.F."/>
            <person name="Grossman A.R."/>
            <person name="Bhaya D."/>
            <person name="Cohan F.M."/>
            <person name="Kuhl M."/>
            <person name="Bryant D.A."/>
            <person name="Ward D.M."/>
        </authorList>
    </citation>
    <scope>NUCLEOTIDE SEQUENCE [LARGE SCALE GENOMIC DNA]</scope>
    <source>
        <strain evidence="2">OS</strain>
    </source>
</reference>
<proteinExistence type="predicted"/>
<evidence type="ECO:0008006" key="4">
    <source>
        <dbReference type="Google" id="ProtNLM"/>
    </source>
</evidence>
<dbReference type="EMBL" id="PHFL01000072">
    <property type="protein sequence ID" value="RFM22897.1"/>
    <property type="molecule type" value="Genomic_DNA"/>
</dbReference>
<dbReference type="Proteomes" id="UP000266389">
    <property type="component" value="Unassembled WGS sequence"/>
</dbReference>
<dbReference type="Gene3D" id="2.60.40.10">
    <property type="entry name" value="Immunoglobulins"/>
    <property type="match status" value="1"/>
</dbReference>
<protein>
    <recommendedName>
        <fullName evidence="4">Fibronectin type III domain-containing protein</fullName>
    </recommendedName>
</protein>
<gene>
    <name evidence="2" type="ORF">D0433_13855</name>
</gene>
<evidence type="ECO:0000313" key="2">
    <source>
        <dbReference type="EMBL" id="RFM22897.1"/>
    </source>
</evidence>
<name>A0A395LW17_9BACT</name>
<feature type="signal peptide" evidence="1">
    <location>
        <begin position="1"/>
        <end position="20"/>
    </location>
</feature>
<accession>A0A395LW17</accession>
<comment type="caution">
    <text evidence="2">The sequence shown here is derived from an EMBL/GenBank/DDBJ whole genome shotgun (WGS) entry which is preliminary data.</text>
</comment>
<sequence length="144" mass="15936">MRTSALAYLTLLILSGLALANTSISRFVAVPATDRIYVRWSASVESNLVRYEVYRRTDNDPSLTLIATVQPLGSGSSYEVVDMNVARLAPMASTAPLPAAFSSTRYTYILRIVGTTRTDEMQTSLVYQTSTTRRTWGSIKALFR</sequence>
<feature type="chain" id="PRO_5017244707" description="Fibronectin type III domain-containing protein" evidence="1">
    <location>
        <begin position="21"/>
        <end position="144"/>
    </location>
</feature>
<dbReference type="InterPro" id="IPR013783">
    <property type="entry name" value="Ig-like_fold"/>
</dbReference>
<evidence type="ECO:0000256" key="1">
    <source>
        <dbReference type="SAM" id="SignalP"/>
    </source>
</evidence>
<dbReference type="AlphaFoldDB" id="A0A395LW17"/>
<organism evidence="2 3">
    <name type="scientific">Candidatus Thermochlorobacter aerophilus</name>
    <dbReference type="NCBI Taxonomy" id="1868324"/>
    <lineage>
        <taxon>Bacteria</taxon>
        <taxon>Pseudomonadati</taxon>
        <taxon>Chlorobiota</taxon>
        <taxon>Chlorobiia</taxon>
        <taxon>Chlorobiales</taxon>
        <taxon>Candidatus Thermochlorobacteriaceae</taxon>
        <taxon>Candidatus Thermochlorobacter</taxon>
    </lineage>
</organism>